<dbReference type="GO" id="GO:0006260">
    <property type="term" value="P:DNA replication"/>
    <property type="evidence" value="ECO:0007669"/>
    <property type="project" value="UniProtKB-KW"/>
</dbReference>
<dbReference type="InterPro" id="IPR036005">
    <property type="entry name" value="Creatinase/aminopeptidase-like"/>
</dbReference>
<keyword evidence="1" id="KW-0227">DNA damage</keyword>
<dbReference type="GO" id="GO:0035101">
    <property type="term" value="C:FACT complex"/>
    <property type="evidence" value="ECO:0007669"/>
    <property type="project" value="UniProtKB-UniRule"/>
</dbReference>
<feature type="non-terminal residue" evidence="3">
    <location>
        <position position="1"/>
    </location>
</feature>
<dbReference type="EMBL" id="CAJOAY010034367">
    <property type="protein sequence ID" value="CAF4444592.1"/>
    <property type="molecule type" value="Genomic_DNA"/>
</dbReference>
<dbReference type="SUPFAM" id="SSF55920">
    <property type="entry name" value="Creatinase/aminopeptidase"/>
    <property type="match status" value="1"/>
</dbReference>
<evidence type="ECO:0000256" key="1">
    <source>
        <dbReference type="RuleBase" id="RU367052"/>
    </source>
</evidence>
<dbReference type="InterPro" id="IPR040258">
    <property type="entry name" value="Spt16"/>
</dbReference>
<comment type="function">
    <text evidence="1">Component of the FACT complex, a general chromatin factor that acts to reorganize nucleosomes. The FACT complex is involved in multiple processes that require DNA as a template such as mRNA elongation, DNA replication and DNA repair. During transcription elongation the FACT complex acts as a histone chaperone that both destabilizes and restores nucleosomal structure. It facilitates the passage of RNA polymerase II and transcription by promoting the dissociation of one histone H2A-H2B dimer from the nucleosome, then subsequently promotes the reestablishment of the nucleosome following the passage of RNA polymerase II.</text>
</comment>
<dbReference type="GO" id="GO:0006368">
    <property type="term" value="P:transcription elongation by RNA polymerase II"/>
    <property type="evidence" value="ECO:0007669"/>
    <property type="project" value="TreeGrafter"/>
</dbReference>
<keyword evidence="1" id="KW-0235">DNA replication</keyword>
<evidence type="ECO:0000313" key="3">
    <source>
        <dbReference type="EMBL" id="CAF4444592.1"/>
    </source>
</evidence>
<dbReference type="Pfam" id="PF00557">
    <property type="entry name" value="Peptidase_M24"/>
    <property type="match status" value="1"/>
</dbReference>
<dbReference type="Proteomes" id="UP000663881">
    <property type="component" value="Unassembled WGS sequence"/>
</dbReference>
<organism evidence="3 4">
    <name type="scientific">Adineta steineri</name>
    <dbReference type="NCBI Taxonomy" id="433720"/>
    <lineage>
        <taxon>Eukaryota</taxon>
        <taxon>Metazoa</taxon>
        <taxon>Spiralia</taxon>
        <taxon>Gnathifera</taxon>
        <taxon>Rotifera</taxon>
        <taxon>Eurotatoria</taxon>
        <taxon>Bdelloidea</taxon>
        <taxon>Adinetida</taxon>
        <taxon>Adinetidae</taxon>
        <taxon>Adineta</taxon>
    </lineage>
</organism>
<dbReference type="GO" id="GO:0006281">
    <property type="term" value="P:DNA repair"/>
    <property type="evidence" value="ECO:0007669"/>
    <property type="project" value="UniProtKB-UniRule"/>
</dbReference>
<accession>A0A820S4L6</accession>
<feature type="non-terminal residue" evidence="3">
    <location>
        <position position="101"/>
    </location>
</feature>
<reference evidence="3" key="1">
    <citation type="submission" date="2021-02" db="EMBL/GenBank/DDBJ databases">
        <authorList>
            <person name="Nowell W R."/>
        </authorList>
    </citation>
    <scope>NUCLEOTIDE SEQUENCE</scope>
</reference>
<evidence type="ECO:0000259" key="2">
    <source>
        <dbReference type="Pfam" id="PF00557"/>
    </source>
</evidence>
<comment type="subcellular location">
    <subcellularLocation>
        <location evidence="1">Nucleus</location>
    </subcellularLocation>
    <subcellularLocation>
        <location evidence="1">Chromosome</location>
    </subcellularLocation>
</comment>
<keyword evidence="1" id="KW-0805">Transcription regulation</keyword>
<keyword evidence="1" id="KW-0804">Transcription</keyword>
<dbReference type="GO" id="GO:0031491">
    <property type="term" value="F:nucleosome binding"/>
    <property type="evidence" value="ECO:0007669"/>
    <property type="project" value="TreeGrafter"/>
</dbReference>
<comment type="similarity">
    <text evidence="1">Belongs to the peptidase M24 family. SPT16 subfamily.</text>
</comment>
<dbReference type="PANTHER" id="PTHR13980">
    <property type="entry name" value="CDC68 RELATED"/>
    <property type="match status" value="1"/>
</dbReference>
<evidence type="ECO:0000313" key="4">
    <source>
        <dbReference type="Proteomes" id="UP000663881"/>
    </source>
</evidence>
<keyword evidence="1" id="KW-0539">Nucleus</keyword>
<gene>
    <name evidence="3" type="ORF">OKA104_LOCUS53819</name>
</gene>
<name>A0A820S4L6_9BILA</name>
<proteinExistence type="inferred from homology"/>
<keyword evidence="1" id="KW-0234">DNA repair</keyword>
<feature type="domain" description="Peptidase M24" evidence="2">
    <location>
        <begin position="3"/>
        <end position="89"/>
    </location>
</feature>
<keyword evidence="1" id="KW-0158">Chromosome</keyword>
<protein>
    <recommendedName>
        <fullName evidence="1">FACT complex subunit</fullName>
    </recommendedName>
</protein>
<dbReference type="AlphaFoldDB" id="A0A820S4L6"/>
<dbReference type="Gene3D" id="3.90.230.10">
    <property type="entry name" value="Creatinase/methionine aminopeptidase superfamily"/>
    <property type="match status" value="1"/>
</dbReference>
<dbReference type="InterPro" id="IPR000994">
    <property type="entry name" value="Pept_M24"/>
</dbReference>
<sequence length="101" mass="11721">RAFGTRYRSYCSNLVRTLLVNPSDEMKNTYKFLMDCEELIIQNLKHNVQLCEVYKLVRDKVQNERPEFANKLTTTLGSVVGIEFRENTIAITSKCTIQAKK</sequence>
<dbReference type="PANTHER" id="PTHR13980:SF15">
    <property type="entry name" value="FACT COMPLEX SUBUNIT SPT16"/>
    <property type="match status" value="1"/>
</dbReference>
<comment type="subunit">
    <text evidence="1">Component of the FACT complex.</text>
</comment>
<comment type="caution">
    <text evidence="3">The sequence shown here is derived from an EMBL/GenBank/DDBJ whole genome shotgun (WGS) entry which is preliminary data.</text>
</comment>